<comment type="caution">
    <text evidence="3">The sequence shown here is derived from an EMBL/GenBank/DDBJ whole genome shotgun (WGS) entry which is preliminary data.</text>
</comment>
<keyword evidence="2" id="KW-0732">Signal</keyword>
<sequence length="103" mass="10559">MALFKKARLTKALIAFAAVAGLFLFSSESFAGTGSTEFNAVYTLLTNWMQGSLGKLIAAAFIVVGLIAGVLRNSLMGFAVGVAAGLGLFTAPGIINAVVTATW</sequence>
<reference evidence="3 4" key="1">
    <citation type="submission" date="2016-03" db="EMBL/GenBank/DDBJ databases">
        <authorList>
            <person name="Ploux O."/>
        </authorList>
    </citation>
    <scope>NUCLEOTIDE SEQUENCE [LARGE SCALE GENOMIC DNA]</scope>
    <source>
        <strain evidence="3 4">R-45378</strain>
    </source>
</reference>
<dbReference type="InterPro" id="IPR059173">
    <property type="entry name" value="TraA_dom"/>
</dbReference>
<proteinExistence type="predicted"/>
<evidence type="ECO:0000313" key="4">
    <source>
        <dbReference type="Proteomes" id="UP000077857"/>
    </source>
</evidence>
<keyword evidence="1" id="KW-0812">Transmembrane</keyword>
<feature type="chain" id="PRO_5008069039" evidence="2">
    <location>
        <begin position="32"/>
        <end position="103"/>
    </location>
</feature>
<feature type="signal peptide" evidence="2">
    <location>
        <begin position="1"/>
        <end position="31"/>
    </location>
</feature>
<feature type="transmembrane region" description="Helical" evidence="1">
    <location>
        <begin position="78"/>
        <end position="99"/>
    </location>
</feature>
<protein>
    <submittedName>
        <fullName evidence="3">Pili assembly chaperone</fullName>
    </submittedName>
</protein>
<dbReference type="AlphaFoldDB" id="A0A177NEF7"/>
<organism evidence="3 4">
    <name type="scientific">Methylomonas koyamae</name>
    <dbReference type="NCBI Taxonomy" id="702114"/>
    <lineage>
        <taxon>Bacteria</taxon>
        <taxon>Pseudomonadati</taxon>
        <taxon>Pseudomonadota</taxon>
        <taxon>Gammaproteobacteria</taxon>
        <taxon>Methylococcales</taxon>
        <taxon>Methylococcaceae</taxon>
        <taxon>Methylomonas</taxon>
    </lineage>
</organism>
<keyword evidence="1" id="KW-1133">Transmembrane helix</keyword>
<gene>
    <name evidence="3" type="ORF">A1507_12060</name>
</gene>
<dbReference type="NCBIfam" id="NF041281">
    <property type="entry name" value="TraA_gammapb"/>
    <property type="match status" value="1"/>
</dbReference>
<accession>A0A177NEF7</accession>
<feature type="transmembrane region" description="Helical" evidence="1">
    <location>
        <begin position="53"/>
        <end position="71"/>
    </location>
</feature>
<dbReference type="Proteomes" id="UP000077857">
    <property type="component" value="Unassembled WGS sequence"/>
</dbReference>
<name>A0A177NEF7_9GAMM</name>
<evidence type="ECO:0000256" key="2">
    <source>
        <dbReference type="SAM" id="SignalP"/>
    </source>
</evidence>
<evidence type="ECO:0000256" key="1">
    <source>
        <dbReference type="SAM" id="Phobius"/>
    </source>
</evidence>
<evidence type="ECO:0000313" key="3">
    <source>
        <dbReference type="EMBL" id="OAI16295.1"/>
    </source>
</evidence>
<keyword evidence="1" id="KW-0472">Membrane</keyword>
<dbReference type="EMBL" id="LUUJ01000076">
    <property type="protein sequence ID" value="OAI16295.1"/>
    <property type="molecule type" value="Genomic_DNA"/>
</dbReference>